<dbReference type="PROSITE" id="PS51194">
    <property type="entry name" value="HELICASE_CTER"/>
    <property type="match status" value="1"/>
</dbReference>
<dbReference type="CDD" id="cd18793">
    <property type="entry name" value="SF2_C_SNF"/>
    <property type="match status" value="1"/>
</dbReference>
<keyword evidence="4" id="KW-0378">Hydrolase</keyword>
<keyword evidence="7" id="KW-0175">Coiled coil</keyword>
<dbReference type="GO" id="GO:0004386">
    <property type="term" value="F:helicase activity"/>
    <property type="evidence" value="ECO:0007669"/>
    <property type="project" value="UniProtKB-KW"/>
</dbReference>
<dbReference type="AlphaFoldDB" id="M3HQW0"/>
<feature type="compositionally biased region" description="Polar residues" evidence="9">
    <location>
        <begin position="120"/>
        <end position="135"/>
    </location>
</feature>
<evidence type="ECO:0000313" key="12">
    <source>
        <dbReference type="EMBL" id="EMG49892.1"/>
    </source>
</evidence>
<feature type="compositionally biased region" description="Low complexity" evidence="9">
    <location>
        <begin position="100"/>
        <end position="111"/>
    </location>
</feature>
<dbReference type="SUPFAM" id="SSF52540">
    <property type="entry name" value="P-loop containing nucleoside triphosphate hydrolases"/>
    <property type="match status" value="2"/>
</dbReference>
<dbReference type="FunFam" id="3.40.50.10810:FF:000015">
    <property type="entry name" value="lymphoid-specific helicase isoform X1"/>
    <property type="match status" value="1"/>
</dbReference>
<dbReference type="Pfam" id="PF00176">
    <property type="entry name" value="SNF2-rel_dom"/>
    <property type="match status" value="1"/>
</dbReference>
<name>M3HQW0_CANMX</name>
<dbReference type="PROSITE" id="PS51192">
    <property type="entry name" value="HELICASE_ATP_BIND_1"/>
    <property type="match status" value="1"/>
</dbReference>
<keyword evidence="5 12" id="KW-0347">Helicase</keyword>
<dbReference type="OrthoDB" id="5857104at2759"/>
<evidence type="ECO:0000313" key="13">
    <source>
        <dbReference type="Proteomes" id="UP000011777"/>
    </source>
</evidence>
<keyword evidence="6" id="KW-0067">ATP-binding</keyword>
<sequence>MTTSPPIQDDEEVNLKKIIEETDVGVKENTDDQNEFNRLSQDGKLNRLTNLIEKSQIYSQIIADNILQSSLNKEPAVLVEEENPEPKTKKRKTRPKRDITTMLTSKISKSTKSTREAIEKSQTAGKGNSKQPQLLTGGTLKDYQLDGLEWLTTLYENGLNGILADEMGLGKTIQCISLLCYLIENGVKGPFLIVVPVSTLSNWRNEINKFAPSVKVTTFYGTKQERQKINLTKEVKSSSIVLTSYETSIREFNKLYSVNWQYLIVDEGHRLKNSQCLLIKFLKKLNVSNRLLLTGTPLQNNLNELWSLLNFILPDIFHDLELFQQWFNFDELTNFASELDNDEETKQMIKLNIQETLVKNLHTILKPFILRRLKKDVVKTLPPKKEYLIHVPMTKLQKKLYLDELNGNLSSGLLETYLVQFLTHAHPSLFKNFDFVAFLESKEETISKNTKRTTKGISYLELEESDLEEDEEDENSTTQDATLSYEDAIKQCQKTSNIKKKQTIIIESVYQELLKTIKHLKLSNSLTNQRFIIGSPLLYYHRFFTSNQDFQNMLVETSSKMQVLDQLLTTLTNKGHHKVLIFFQLISMIDLVSDYLTSKNHKFSRLDGSTSHPDRDEEIERFNNDPEVQVFLLSTRAGGLGINLTAADTVILMDSDWNPQMDLQAIDRAHRIGQLKPVKIYRFVVKDSIEEILISRAGSKRFLERLVIQSGEFKFKNLNSNSKKLTTANVEDLNINEMMELSKVSFKNSKENDEDEDILLDKEEMDELLDRSEKCYQSSDDSRFKKVKIFETVNNMDK</sequence>
<dbReference type="STRING" id="1245528.M3HQW0"/>
<dbReference type="GO" id="GO:0016787">
    <property type="term" value="F:hydrolase activity"/>
    <property type="evidence" value="ECO:0007669"/>
    <property type="project" value="UniProtKB-KW"/>
</dbReference>
<organism evidence="12 13">
    <name type="scientific">Candida maltosa (strain Xu316)</name>
    <name type="common">Yeast</name>
    <dbReference type="NCBI Taxonomy" id="1245528"/>
    <lineage>
        <taxon>Eukaryota</taxon>
        <taxon>Fungi</taxon>
        <taxon>Dikarya</taxon>
        <taxon>Ascomycota</taxon>
        <taxon>Saccharomycotina</taxon>
        <taxon>Pichiomycetes</taxon>
        <taxon>Debaryomycetaceae</taxon>
        <taxon>Candida/Lodderomyces clade</taxon>
        <taxon>Candida</taxon>
    </lineage>
</organism>
<evidence type="ECO:0000256" key="6">
    <source>
        <dbReference type="ARBA" id="ARBA00022840"/>
    </source>
</evidence>
<dbReference type="PANTHER" id="PTHR10799">
    <property type="entry name" value="SNF2/RAD54 HELICASE FAMILY"/>
    <property type="match status" value="1"/>
</dbReference>
<dbReference type="SMART" id="SM00487">
    <property type="entry name" value="DEXDc"/>
    <property type="match status" value="1"/>
</dbReference>
<protein>
    <submittedName>
        <fullName evidence="12">ATP-dependent helicase, putative</fullName>
    </submittedName>
</protein>
<dbReference type="EMBL" id="AOGT01000454">
    <property type="protein sequence ID" value="EMG49892.1"/>
    <property type="molecule type" value="Genomic_DNA"/>
</dbReference>
<comment type="subcellular location">
    <subcellularLocation>
        <location evidence="1">Nucleus</location>
    </subcellularLocation>
</comment>
<gene>
    <name evidence="12" type="ORF">G210_5191</name>
</gene>
<evidence type="ECO:0000256" key="7">
    <source>
        <dbReference type="ARBA" id="ARBA00023054"/>
    </source>
</evidence>
<feature type="region of interest" description="Disordered" evidence="9">
    <location>
        <begin position="78"/>
        <end position="135"/>
    </location>
</feature>
<keyword evidence="3" id="KW-0547">Nucleotide-binding</keyword>
<evidence type="ECO:0000256" key="9">
    <source>
        <dbReference type="SAM" id="MobiDB-lite"/>
    </source>
</evidence>
<dbReference type="InterPro" id="IPR027417">
    <property type="entry name" value="P-loop_NTPase"/>
</dbReference>
<dbReference type="GO" id="GO:0005524">
    <property type="term" value="F:ATP binding"/>
    <property type="evidence" value="ECO:0007669"/>
    <property type="project" value="UniProtKB-KW"/>
</dbReference>
<accession>M3HQW0</accession>
<dbReference type="SMART" id="SM00490">
    <property type="entry name" value="HELICc"/>
    <property type="match status" value="1"/>
</dbReference>
<evidence type="ECO:0000256" key="8">
    <source>
        <dbReference type="ARBA" id="ARBA00023242"/>
    </source>
</evidence>
<evidence type="ECO:0000259" key="10">
    <source>
        <dbReference type="PROSITE" id="PS51192"/>
    </source>
</evidence>
<dbReference type="eggNOG" id="KOG0385">
    <property type="taxonomic scope" value="Eukaryota"/>
</dbReference>
<dbReference type="InterPro" id="IPR049730">
    <property type="entry name" value="SNF2/RAD54-like_C"/>
</dbReference>
<evidence type="ECO:0000256" key="3">
    <source>
        <dbReference type="ARBA" id="ARBA00022741"/>
    </source>
</evidence>
<dbReference type="Gene3D" id="3.40.50.300">
    <property type="entry name" value="P-loop containing nucleotide triphosphate hydrolases"/>
    <property type="match status" value="1"/>
</dbReference>
<comment type="similarity">
    <text evidence="2">Belongs to the SNF2/RAD54 helicase family.</text>
</comment>
<evidence type="ECO:0000256" key="5">
    <source>
        <dbReference type="ARBA" id="ARBA00022806"/>
    </source>
</evidence>
<dbReference type="InterPro" id="IPR001650">
    <property type="entry name" value="Helicase_C-like"/>
</dbReference>
<keyword evidence="13" id="KW-1185">Reference proteome</keyword>
<evidence type="ECO:0000256" key="1">
    <source>
        <dbReference type="ARBA" id="ARBA00004123"/>
    </source>
</evidence>
<dbReference type="Gene3D" id="3.40.50.10810">
    <property type="entry name" value="Tandem AAA-ATPase domain"/>
    <property type="match status" value="1"/>
</dbReference>
<dbReference type="GO" id="GO:0005634">
    <property type="term" value="C:nucleus"/>
    <property type="evidence" value="ECO:0007669"/>
    <property type="project" value="UniProtKB-SubCell"/>
</dbReference>
<dbReference type="HOGENOM" id="CLU_000315_17_3_1"/>
<dbReference type="Pfam" id="PF00271">
    <property type="entry name" value="Helicase_C"/>
    <property type="match status" value="1"/>
</dbReference>
<dbReference type="InterPro" id="IPR038718">
    <property type="entry name" value="SNF2-like_sf"/>
</dbReference>
<dbReference type="Proteomes" id="UP000011777">
    <property type="component" value="Unassembled WGS sequence"/>
</dbReference>
<feature type="domain" description="Helicase ATP-binding" evidence="10">
    <location>
        <begin position="152"/>
        <end position="315"/>
    </location>
</feature>
<reference evidence="12 13" key="1">
    <citation type="submission" date="2013-02" db="EMBL/GenBank/DDBJ databases">
        <title>Genome sequence of Candida maltosa Xu316, a potential industrial strain for xylitol and ethanol production.</title>
        <authorList>
            <person name="Yu J."/>
            <person name="Wang Q."/>
            <person name="Geng X."/>
            <person name="Bao W."/>
            <person name="He P."/>
            <person name="Cai J."/>
        </authorList>
    </citation>
    <scope>NUCLEOTIDE SEQUENCE [LARGE SCALE GENOMIC DNA]</scope>
    <source>
        <strain evidence="13">Xu316</strain>
    </source>
</reference>
<evidence type="ECO:0000259" key="11">
    <source>
        <dbReference type="PROSITE" id="PS51194"/>
    </source>
</evidence>
<dbReference type="InterPro" id="IPR000330">
    <property type="entry name" value="SNF2_N"/>
</dbReference>
<keyword evidence="8" id="KW-0539">Nucleus</keyword>
<comment type="caution">
    <text evidence="12">The sequence shown here is derived from an EMBL/GenBank/DDBJ whole genome shotgun (WGS) entry which is preliminary data.</text>
</comment>
<dbReference type="OMA" id="WNICRID"/>
<evidence type="ECO:0000256" key="4">
    <source>
        <dbReference type="ARBA" id="ARBA00022801"/>
    </source>
</evidence>
<proteinExistence type="inferred from homology"/>
<dbReference type="InterPro" id="IPR014001">
    <property type="entry name" value="Helicase_ATP-bd"/>
</dbReference>
<evidence type="ECO:0000256" key="2">
    <source>
        <dbReference type="ARBA" id="ARBA00007025"/>
    </source>
</evidence>
<feature type="domain" description="Helicase C-terminal" evidence="11">
    <location>
        <begin position="563"/>
        <end position="726"/>
    </location>
</feature>